<evidence type="ECO:0000256" key="1">
    <source>
        <dbReference type="SAM" id="Phobius"/>
    </source>
</evidence>
<dbReference type="eggNOG" id="ENOG5031XUS">
    <property type="taxonomic scope" value="Bacteria"/>
</dbReference>
<dbReference type="PATRIC" id="fig|1209989.3.peg.1412"/>
<reference evidence="3" key="1">
    <citation type="journal article" date="2013" name="Genome Announc.">
        <title>First genome sequence of a syntrophic acetate-oxidizing bacterium, Tepidanaerobacter acetatoxydans strain Re1.</title>
        <authorList>
            <person name="Manzoor S."/>
            <person name="Bongcam-Rudloff E."/>
            <person name="Schnurer A."/>
            <person name="Muller B."/>
        </authorList>
    </citation>
    <scope>NUCLEOTIDE SEQUENCE [LARGE SCALE GENOMIC DNA]</scope>
    <source>
        <strain evidence="3">Re1</strain>
    </source>
</reference>
<name>F4LT43_TEPAE</name>
<keyword evidence="3" id="KW-1185">Reference proteome</keyword>
<accession>F4LT43</accession>
<feature type="transmembrane region" description="Helical" evidence="1">
    <location>
        <begin position="16"/>
        <end position="36"/>
    </location>
</feature>
<dbReference type="OrthoDB" id="1649278at2"/>
<dbReference type="Proteomes" id="UP000010802">
    <property type="component" value="Chromosome"/>
</dbReference>
<dbReference type="PIRSF" id="PIRSF021383">
    <property type="entry name" value="YunB"/>
    <property type="match status" value="1"/>
</dbReference>
<organism evidence="2 3">
    <name type="scientific">Tepidanaerobacter acetatoxydans (strain DSM 21804 / JCM 16047 / Re1)</name>
    <dbReference type="NCBI Taxonomy" id="1209989"/>
    <lineage>
        <taxon>Bacteria</taxon>
        <taxon>Bacillati</taxon>
        <taxon>Bacillota</taxon>
        <taxon>Clostridia</taxon>
        <taxon>Thermosediminibacterales</taxon>
        <taxon>Tepidanaerobacteraceae</taxon>
        <taxon>Tepidanaerobacter</taxon>
    </lineage>
</organism>
<accession>L0RYB2</accession>
<dbReference type="EMBL" id="HF563609">
    <property type="protein sequence ID" value="CCP26000.1"/>
    <property type="molecule type" value="Genomic_DNA"/>
</dbReference>
<dbReference type="KEGG" id="tae:TepiRe1_1269"/>
<protein>
    <submittedName>
        <fullName evidence="2">Sporulation protein YunB</fullName>
    </submittedName>
</protein>
<proteinExistence type="predicted"/>
<dbReference type="NCBIfam" id="TIGR02832">
    <property type="entry name" value="spo_yunB"/>
    <property type="match status" value="1"/>
</dbReference>
<keyword evidence="1" id="KW-1133">Transmembrane helix</keyword>
<dbReference type="HOGENOM" id="CLU_067338_2_0_9"/>
<dbReference type="Pfam" id="PF09560">
    <property type="entry name" value="Spore_YunB"/>
    <property type="match status" value="1"/>
</dbReference>
<dbReference type="AlphaFoldDB" id="F4LT43"/>
<evidence type="ECO:0000313" key="2">
    <source>
        <dbReference type="EMBL" id="CCP26000.1"/>
    </source>
</evidence>
<keyword evidence="1" id="KW-0812">Transmembrane</keyword>
<gene>
    <name evidence="2" type="ordered locus">TEPIRE1_1269</name>
</gene>
<dbReference type="InterPro" id="IPR014197">
    <property type="entry name" value="Sporulation_prot_YunB"/>
</dbReference>
<evidence type="ECO:0000313" key="3">
    <source>
        <dbReference type="Proteomes" id="UP000010802"/>
    </source>
</evidence>
<keyword evidence="1" id="KW-0472">Membrane</keyword>
<dbReference type="RefSeq" id="WP_013778235.1">
    <property type="nucleotide sequence ID" value="NC_015519.1"/>
</dbReference>
<sequence length="215" mass="23989">MFRVRRFLRTLKFRTLKIYISIFLFIILFFGVFSFIEYQLTPNIIAIAEAQARIISTEAINEAVKNKIAKNVQYKDLISIHKDTSGQITLIQINTVEINRLESETALEVIKALREVTMDGITLPIGLATGSKILSNFGPAIHLSLLPAGTAHVNTVEAFEEAGINQTRHIIVLEVTTNIQIIRPLLSSNITVKTDVPLVETIIIGNVPHAILDFK</sequence>
<dbReference type="KEGG" id="tep:TepRe1_1166"/>
<dbReference type="STRING" id="1209989.TepRe1_1166"/>